<comment type="caution">
    <text evidence="2">The sequence shown here is derived from an EMBL/GenBank/DDBJ whole genome shotgun (WGS) entry which is preliminary data.</text>
</comment>
<name>A0ABP0I1K0_9DINO</name>
<gene>
    <name evidence="2" type="ORF">CCMP2556_LOCUS3928</name>
</gene>
<dbReference type="Proteomes" id="UP001642484">
    <property type="component" value="Unassembled WGS sequence"/>
</dbReference>
<feature type="compositionally biased region" description="Basic and acidic residues" evidence="1">
    <location>
        <begin position="94"/>
        <end position="103"/>
    </location>
</feature>
<dbReference type="EMBL" id="CAXAMN010001558">
    <property type="protein sequence ID" value="CAK8995154.1"/>
    <property type="molecule type" value="Genomic_DNA"/>
</dbReference>
<reference evidence="2 3" key="1">
    <citation type="submission" date="2024-02" db="EMBL/GenBank/DDBJ databases">
        <authorList>
            <person name="Chen Y."/>
            <person name="Shah S."/>
            <person name="Dougan E. K."/>
            <person name="Thang M."/>
            <person name="Chan C."/>
        </authorList>
    </citation>
    <scope>NUCLEOTIDE SEQUENCE [LARGE SCALE GENOMIC DNA]</scope>
</reference>
<protein>
    <submittedName>
        <fullName evidence="2">Uncharacterized protein</fullName>
    </submittedName>
</protein>
<keyword evidence="3" id="KW-1185">Reference proteome</keyword>
<evidence type="ECO:0000256" key="1">
    <source>
        <dbReference type="SAM" id="MobiDB-lite"/>
    </source>
</evidence>
<accession>A0ABP0I1K0</accession>
<evidence type="ECO:0000313" key="2">
    <source>
        <dbReference type="EMBL" id="CAK8995154.1"/>
    </source>
</evidence>
<evidence type="ECO:0000313" key="3">
    <source>
        <dbReference type="Proteomes" id="UP001642484"/>
    </source>
</evidence>
<organism evidence="2 3">
    <name type="scientific">Durusdinium trenchii</name>
    <dbReference type="NCBI Taxonomy" id="1381693"/>
    <lineage>
        <taxon>Eukaryota</taxon>
        <taxon>Sar</taxon>
        <taxon>Alveolata</taxon>
        <taxon>Dinophyceae</taxon>
        <taxon>Suessiales</taxon>
        <taxon>Symbiodiniaceae</taxon>
        <taxon>Durusdinium</taxon>
    </lineage>
</organism>
<sequence>MIPGASVSRSSSKAACACEVYWLQERLDYVEHSLETLLPQNAMKDEKLMDKRMSKAQGPAVKKFLDIAVSDLNVSQTIRAQEARGSVASVRPSHSPERRAHAT</sequence>
<feature type="region of interest" description="Disordered" evidence="1">
    <location>
        <begin position="81"/>
        <end position="103"/>
    </location>
</feature>
<proteinExistence type="predicted"/>